<keyword evidence="1 2" id="KW-0238">DNA-binding</keyword>
<accession>A0A1M5Z257</accession>
<dbReference type="Proteomes" id="UP000183995">
    <property type="component" value="Unassembled WGS sequence"/>
</dbReference>
<dbReference type="Gene3D" id="1.10.357.10">
    <property type="entry name" value="Tetracycline Repressor, domain 2"/>
    <property type="match status" value="1"/>
</dbReference>
<dbReference type="STRING" id="1123282.SAMN02745823_03111"/>
<dbReference type="PANTHER" id="PTHR30055:SF226">
    <property type="entry name" value="HTH-TYPE TRANSCRIPTIONAL REGULATOR PKSA"/>
    <property type="match status" value="1"/>
</dbReference>
<gene>
    <name evidence="4" type="ORF">SAMN02745823_03111</name>
</gene>
<dbReference type="PANTHER" id="PTHR30055">
    <property type="entry name" value="HTH-TYPE TRANSCRIPTIONAL REGULATOR RUTR"/>
    <property type="match status" value="1"/>
</dbReference>
<name>A0A1M5Z257_9FIRM</name>
<dbReference type="SUPFAM" id="SSF48498">
    <property type="entry name" value="Tetracyclin repressor-like, C-terminal domain"/>
    <property type="match status" value="1"/>
</dbReference>
<evidence type="ECO:0000256" key="2">
    <source>
        <dbReference type="PROSITE-ProRule" id="PRU00335"/>
    </source>
</evidence>
<dbReference type="AlphaFoldDB" id="A0A1M5Z257"/>
<dbReference type="Pfam" id="PF00440">
    <property type="entry name" value="TetR_N"/>
    <property type="match status" value="1"/>
</dbReference>
<evidence type="ECO:0000256" key="1">
    <source>
        <dbReference type="ARBA" id="ARBA00023125"/>
    </source>
</evidence>
<dbReference type="InterPro" id="IPR050109">
    <property type="entry name" value="HTH-type_TetR-like_transc_reg"/>
</dbReference>
<dbReference type="PROSITE" id="PS50977">
    <property type="entry name" value="HTH_TETR_2"/>
    <property type="match status" value="1"/>
</dbReference>
<dbReference type="GO" id="GO:0003700">
    <property type="term" value="F:DNA-binding transcription factor activity"/>
    <property type="evidence" value="ECO:0007669"/>
    <property type="project" value="TreeGrafter"/>
</dbReference>
<organism evidence="4 5">
    <name type="scientific">Sporobacter termitidis DSM 10068</name>
    <dbReference type="NCBI Taxonomy" id="1123282"/>
    <lineage>
        <taxon>Bacteria</taxon>
        <taxon>Bacillati</taxon>
        <taxon>Bacillota</taxon>
        <taxon>Clostridia</taxon>
        <taxon>Eubacteriales</taxon>
        <taxon>Oscillospiraceae</taxon>
        <taxon>Sporobacter</taxon>
    </lineage>
</organism>
<feature type="domain" description="HTH tetR-type" evidence="3">
    <location>
        <begin position="2"/>
        <end position="62"/>
    </location>
</feature>
<sequence length="193" mass="22289">MTDKKAEILRCAKELFSARGFKDTGVAEIMKAAGMAVGTFYNYFTSKDQLFMELFNAENVRLKKSILDTLDLEADPMAVMKEMTGRNLRGMLENPILREWYNREVFQKLEQNYREENAVECVDFLYDSFIDVVRKWQADGKMRRDISPELIMAIFAALVSVDTHKAEIGLHYFPQVLDYMSEFTMKGLMDTGA</sequence>
<evidence type="ECO:0000313" key="5">
    <source>
        <dbReference type="Proteomes" id="UP000183995"/>
    </source>
</evidence>
<keyword evidence="5" id="KW-1185">Reference proteome</keyword>
<dbReference type="PRINTS" id="PR00455">
    <property type="entry name" value="HTHTETR"/>
</dbReference>
<feature type="DNA-binding region" description="H-T-H motif" evidence="2">
    <location>
        <begin position="25"/>
        <end position="44"/>
    </location>
</feature>
<dbReference type="OrthoDB" id="9812484at2"/>
<dbReference type="EMBL" id="FQXV01000012">
    <property type="protein sequence ID" value="SHI18178.1"/>
    <property type="molecule type" value="Genomic_DNA"/>
</dbReference>
<dbReference type="RefSeq" id="WP_073080877.1">
    <property type="nucleotide sequence ID" value="NZ_FQXV01000012.1"/>
</dbReference>
<reference evidence="4 5" key="1">
    <citation type="submission" date="2016-11" db="EMBL/GenBank/DDBJ databases">
        <authorList>
            <person name="Jaros S."/>
            <person name="Januszkiewicz K."/>
            <person name="Wedrychowicz H."/>
        </authorList>
    </citation>
    <scope>NUCLEOTIDE SEQUENCE [LARGE SCALE GENOMIC DNA]</scope>
    <source>
        <strain evidence="4 5">DSM 10068</strain>
    </source>
</reference>
<protein>
    <submittedName>
        <fullName evidence="4">Transcriptional regulator, TetR family</fullName>
    </submittedName>
</protein>
<dbReference type="InterPro" id="IPR001647">
    <property type="entry name" value="HTH_TetR"/>
</dbReference>
<dbReference type="InterPro" id="IPR036271">
    <property type="entry name" value="Tet_transcr_reg_TetR-rel_C_sf"/>
</dbReference>
<evidence type="ECO:0000259" key="3">
    <source>
        <dbReference type="PROSITE" id="PS50977"/>
    </source>
</evidence>
<proteinExistence type="predicted"/>
<dbReference type="InterPro" id="IPR009057">
    <property type="entry name" value="Homeodomain-like_sf"/>
</dbReference>
<dbReference type="SUPFAM" id="SSF46689">
    <property type="entry name" value="Homeodomain-like"/>
    <property type="match status" value="1"/>
</dbReference>
<evidence type="ECO:0000313" key="4">
    <source>
        <dbReference type="EMBL" id="SHI18178.1"/>
    </source>
</evidence>
<dbReference type="GO" id="GO:0000976">
    <property type="term" value="F:transcription cis-regulatory region binding"/>
    <property type="evidence" value="ECO:0007669"/>
    <property type="project" value="TreeGrafter"/>
</dbReference>